<keyword evidence="1" id="KW-0732">Signal</keyword>
<reference evidence="3 4" key="1">
    <citation type="journal article" date="2021" name="BMC Biol.">
        <title>Horizontally acquired antibacterial genes associated with adaptive radiation of ladybird beetles.</title>
        <authorList>
            <person name="Li H.S."/>
            <person name="Tang X.F."/>
            <person name="Huang Y.H."/>
            <person name="Xu Z.Y."/>
            <person name="Chen M.L."/>
            <person name="Du X.Y."/>
            <person name="Qiu B.Y."/>
            <person name="Chen P.T."/>
            <person name="Zhang W."/>
            <person name="Slipinski A."/>
            <person name="Escalona H.E."/>
            <person name="Waterhouse R.M."/>
            <person name="Zwick A."/>
            <person name="Pang H."/>
        </authorList>
    </citation>
    <scope>NUCLEOTIDE SEQUENCE [LARGE SCALE GENOMIC DNA]</scope>
    <source>
        <strain evidence="3">SYSU2018</strain>
    </source>
</reference>
<evidence type="ECO:0000313" key="4">
    <source>
        <dbReference type="Proteomes" id="UP001516400"/>
    </source>
</evidence>
<dbReference type="Pfam" id="PF01030">
    <property type="entry name" value="Recep_L_domain"/>
    <property type="match status" value="1"/>
</dbReference>
<dbReference type="InterPro" id="IPR036941">
    <property type="entry name" value="Rcpt_L-dom_sf"/>
</dbReference>
<proteinExistence type="predicted"/>
<evidence type="ECO:0000313" key="3">
    <source>
        <dbReference type="EMBL" id="KAL3266266.1"/>
    </source>
</evidence>
<feature type="signal peptide" evidence="1">
    <location>
        <begin position="1"/>
        <end position="18"/>
    </location>
</feature>
<gene>
    <name evidence="3" type="ORF">HHI36_010446</name>
</gene>
<comment type="caution">
    <text evidence="3">The sequence shown here is derived from an EMBL/GenBank/DDBJ whole genome shotgun (WGS) entry which is preliminary data.</text>
</comment>
<keyword evidence="4" id="KW-1185">Reference proteome</keyword>
<accession>A0ABD2MIL7</accession>
<dbReference type="SUPFAM" id="SSF52058">
    <property type="entry name" value="L domain-like"/>
    <property type="match status" value="1"/>
</dbReference>
<name>A0ABD2MIL7_9CUCU</name>
<dbReference type="InterPro" id="IPR000494">
    <property type="entry name" value="Rcpt_L-dom"/>
</dbReference>
<dbReference type="EMBL" id="JABFTP020000001">
    <property type="protein sequence ID" value="KAL3266266.1"/>
    <property type="molecule type" value="Genomic_DNA"/>
</dbReference>
<dbReference type="Gene3D" id="3.80.20.20">
    <property type="entry name" value="Receptor L-domain"/>
    <property type="match status" value="1"/>
</dbReference>
<feature type="chain" id="PRO_5044846433" description="Receptor L-domain domain-containing protein" evidence="1">
    <location>
        <begin position="19"/>
        <end position="130"/>
    </location>
</feature>
<organism evidence="3 4">
    <name type="scientific">Cryptolaemus montrouzieri</name>
    <dbReference type="NCBI Taxonomy" id="559131"/>
    <lineage>
        <taxon>Eukaryota</taxon>
        <taxon>Metazoa</taxon>
        <taxon>Ecdysozoa</taxon>
        <taxon>Arthropoda</taxon>
        <taxon>Hexapoda</taxon>
        <taxon>Insecta</taxon>
        <taxon>Pterygota</taxon>
        <taxon>Neoptera</taxon>
        <taxon>Endopterygota</taxon>
        <taxon>Coleoptera</taxon>
        <taxon>Polyphaga</taxon>
        <taxon>Cucujiformia</taxon>
        <taxon>Coccinelloidea</taxon>
        <taxon>Coccinellidae</taxon>
        <taxon>Scymninae</taxon>
        <taxon>Scymnini</taxon>
        <taxon>Cryptolaemus</taxon>
    </lineage>
</organism>
<feature type="domain" description="Receptor L-domain" evidence="2">
    <location>
        <begin position="38"/>
        <end position="129"/>
    </location>
</feature>
<dbReference type="AlphaFoldDB" id="A0ABD2MIL7"/>
<protein>
    <recommendedName>
        <fullName evidence="2">Receptor L-domain domain-containing protein</fullName>
    </recommendedName>
</protein>
<evidence type="ECO:0000256" key="1">
    <source>
        <dbReference type="SAM" id="SignalP"/>
    </source>
</evidence>
<sequence length="130" mass="15192">MLFFVEVLVFSFIVYIDSKVCPSVDIRNDPSQFDKLKDCIVVNGSLYIVLMDSYKYEDFSDYSFPLLREVSDHIVLFRVEGLGSLDMLFPNLALIRGRKLFSEENYREALVILDMPNMTKVRFDKVKKID</sequence>
<evidence type="ECO:0000259" key="2">
    <source>
        <dbReference type="Pfam" id="PF01030"/>
    </source>
</evidence>
<dbReference type="Proteomes" id="UP001516400">
    <property type="component" value="Unassembled WGS sequence"/>
</dbReference>